<dbReference type="OrthoDB" id="733404at2"/>
<dbReference type="GO" id="GO:0000272">
    <property type="term" value="P:polysaccharide catabolic process"/>
    <property type="evidence" value="ECO:0007669"/>
    <property type="project" value="InterPro"/>
</dbReference>
<evidence type="ECO:0000259" key="1">
    <source>
        <dbReference type="PROSITE" id="PS51233"/>
    </source>
</evidence>
<dbReference type="InterPro" id="IPR051495">
    <property type="entry name" value="Epithelial_Barrier/Signaling"/>
</dbReference>
<keyword evidence="3" id="KW-1185">Reference proteome</keyword>
<dbReference type="Pfam" id="PF00404">
    <property type="entry name" value="Dockerin_1"/>
    <property type="match status" value="1"/>
</dbReference>
<dbReference type="AlphaFoldDB" id="A0A4R2P087"/>
<sequence>MSDIIITPGFKDLLENDAILPELKNFTLDFLGEIEGLDDTVRATPGYSLTSTLVQIFEQGQDPDYSGLYTLSFGGSGIGPVSTLDELEQAIMEGVATGVIDEVTLDYEGTEIMSLDVAADSYSLVSGNQSLELVGTFPTSLADFGELVSMMDRMDDIIYMDGAERAAFVAPLMKYDITEVTLYDGTAEIAQIAFDFDAGTFAVTAGGYTLDAAITTPPLPDLLQTLIALDMDWGEGGLDMPHLRLYGPDGSLLDQALPDPDMPAGHGSMALIEDFVAPETGRYYLSAASVNDIGVGFYDLNYSGGPELDPESIVEDADAPANMGTPYYVPSWGAYSGLIYGEGDRDWVYVDLEQGETYSFFMWGFWEPPWQFEGYALGPITMTDPDGETILSIPETPITSEWQLQELLDEISDVLEALGLPPLPDDLLGLNSGDPHLLTLDGVAYDFHAAGEYVLTRATDGSDFEVQARMSPVGPNVTANVAAAVQLDGGAVMIDPLADSVLTVNGAATTIADGSMTFVGDDRIYREGDTYTLIHTRDGDLETGYSAVVVTVVDDRVDITVALDSYWAGNVEGLLGNANGNQADDVALADGTALARPLAFDDLYGQYRDDWRVDSEGESLFTYGAGLGPDSYYLPDYPTGMTGLDDFTQDQIDAAEAAVAGSGLTPGTVAFQQAVLDYLLTGDESYIDSAQGAQQVIDDRPGEAPPVDQPDTDGGGLDGLVVLSGTISDTQGADLPDATITFQPTGRSVNLIDVTQGNGDYAFDLVNGASGHLDGTRDYDSAGDPAITAADALDVLRLAVGLTPSFGAAQAQNFVAADVNGDGRVTAADALDVLRFAVGLDTDNAPRWEFFDSDTDWDGLGLDAGNSAVETGADIAALATSLEAPMTAILIGNMDEVSIPA</sequence>
<protein>
    <submittedName>
        <fullName evidence="2">von Willebrand factor type D domain-containing protein</fullName>
    </submittedName>
</protein>
<dbReference type="RefSeq" id="WP_132598567.1">
    <property type="nucleotide sequence ID" value="NZ_NRRP01000001.1"/>
</dbReference>
<dbReference type="PROSITE" id="PS51233">
    <property type="entry name" value="VWFD"/>
    <property type="match status" value="1"/>
</dbReference>
<evidence type="ECO:0000313" key="3">
    <source>
        <dbReference type="Proteomes" id="UP000295733"/>
    </source>
</evidence>
<accession>A0A4R2P087</accession>
<dbReference type="Proteomes" id="UP000295733">
    <property type="component" value="Unassembled WGS sequence"/>
</dbReference>
<feature type="domain" description="VWFD" evidence="1">
    <location>
        <begin position="427"/>
        <end position="620"/>
    </location>
</feature>
<proteinExistence type="predicted"/>
<organism evidence="2 3">
    <name type="scientific">Rhodovulum adriaticum</name>
    <name type="common">Rhodopseudomonas adriatica</name>
    <dbReference type="NCBI Taxonomy" id="35804"/>
    <lineage>
        <taxon>Bacteria</taxon>
        <taxon>Pseudomonadati</taxon>
        <taxon>Pseudomonadota</taxon>
        <taxon>Alphaproteobacteria</taxon>
        <taxon>Rhodobacterales</taxon>
        <taxon>Paracoccaceae</taxon>
        <taxon>Rhodovulum</taxon>
    </lineage>
</organism>
<dbReference type="PANTHER" id="PTHR13802">
    <property type="entry name" value="MUCIN 4-RELATED"/>
    <property type="match status" value="1"/>
</dbReference>
<dbReference type="InterPro" id="IPR001846">
    <property type="entry name" value="VWF_type-D"/>
</dbReference>
<dbReference type="GO" id="GO:0004553">
    <property type="term" value="F:hydrolase activity, hydrolyzing O-glycosyl compounds"/>
    <property type="evidence" value="ECO:0007669"/>
    <property type="project" value="InterPro"/>
</dbReference>
<dbReference type="PANTHER" id="PTHR13802:SF59">
    <property type="entry name" value="SUSHI DOMAIN-CONTAINING PROTEIN 2"/>
    <property type="match status" value="1"/>
</dbReference>
<dbReference type="SMART" id="SM00216">
    <property type="entry name" value="VWD"/>
    <property type="match status" value="1"/>
</dbReference>
<dbReference type="InterPro" id="IPR036439">
    <property type="entry name" value="Dockerin_dom_sf"/>
</dbReference>
<reference evidence="2 3" key="1">
    <citation type="submission" date="2019-03" db="EMBL/GenBank/DDBJ databases">
        <title>Genomic Encyclopedia of Type Strains, Phase IV (KMG-IV): sequencing the most valuable type-strain genomes for metagenomic binning, comparative biology and taxonomic classification.</title>
        <authorList>
            <person name="Goeker M."/>
        </authorList>
    </citation>
    <scope>NUCLEOTIDE SEQUENCE [LARGE SCALE GENOMIC DNA]</scope>
    <source>
        <strain evidence="2 3">DSM 2781</strain>
    </source>
</reference>
<dbReference type="Gene3D" id="1.10.1330.10">
    <property type="entry name" value="Dockerin domain"/>
    <property type="match status" value="1"/>
</dbReference>
<dbReference type="Pfam" id="PF00094">
    <property type="entry name" value="VWD"/>
    <property type="match status" value="1"/>
</dbReference>
<name>A0A4R2P087_RHOAD</name>
<gene>
    <name evidence="2" type="ORF">EV656_101207</name>
</gene>
<dbReference type="SUPFAM" id="SSF63446">
    <property type="entry name" value="Type I dockerin domain"/>
    <property type="match status" value="1"/>
</dbReference>
<dbReference type="InterPro" id="IPR002105">
    <property type="entry name" value="Dockerin_1_rpt"/>
</dbReference>
<dbReference type="EMBL" id="SLXL01000001">
    <property type="protein sequence ID" value="TCP27304.1"/>
    <property type="molecule type" value="Genomic_DNA"/>
</dbReference>
<evidence type="ECO:0000313" key="2">
    <source>
        <dbReference type="EMBL" id="TCP27304.1"/>
    </source>
</evidence>
<comment type="caution">
    <text evidence="2">The sequence shown here is derived from an EMBL/GenBank/DDBJ whole genome shotgun (WGS) entry which is preliminary data.</text>
</comment>